<proteinExistence type="predicted"/>
<protein>
    <submittedName>
        <fullName evidence="1">Methyltransferase</fullName>
    </submittedName>
</protein>
<dbReference type="Gene3D" id="3.40.50.150">
    <property type="entry name" value="Vaccinia Virus protein VP39"/>
    <property type="match status" value="1"/>
</dbReference>
<dbReference type="Proteomes" id="UP000095094">
    <property type="component" value="Unassembled WGS sequence"/>
</dbReference>
<dbReference type="GO" id="GO:0008168">
    <property type="term" value="F:methyltransferase activity"/>
    <property type="evidence" value="ECO:0007669"/>
    <property type="project" value="UniProtKB-KW"/>
</dbReference>
<dbReference type="SUPFAM" id="SSF53335">
    <property type="entry name" value="S-adenosyl-L-methionine-dependent methyltransferases"/>
    <property type="match status" value="1"/>
</dbReference>
<keyword evidence="1" id="KW-0489">Methyltransferase</keyword>
<reference evidence="2" key="1">
    <citation type="submission" date="2016-09" db="EMBL/GenBank/DDBJ databases">
        <authorList>
            <person name="Gulvik C.A."/>
        </authorList>
    </citation>
    <scope>NUCLEOTIDE SEQUENCE [LARGE SCALE GENOMIC DNA]</scope>
    <source>
        <strain evidence="2">LMG 8895</strain>
    </source>
</reference>
<sequence>MKKESQKEYWKMLEGNTPIGWDFSFMTNRWSIEPLPWDYSSLVRKYLKKTMYLLDMGTGGGELLSTFGHPDDMTAVTEGWLPNFQLLMERLLPLGVTVVFVDETDQLDFPDDSFDLILNSHESYDPKEVSRVLKPGGLFITQQVGDKNGRILSEKLKIADKRHSSSWSLVTAEKELLKENFEVLFKDESFPLQKFYDMEGLIYYIQRIPWEYPEFTVTSQFESLLKLQEELAVNGFITNYQHRFILIGKSLK</sequence>
<comment type="caution">
    <text evidence="1">The sequence shown here is derived from an EMBL/GenBank/DDBJ whole genome shotgun (WGS) entry which is preliminary data.</text>
</comment>
<dbReference type="PATRIC" id="fig|332950.4.peg.2921"/>
<keyword evidence="2" id="KW-1185">Reference proteome</keyword>
<dbReference type="PANTHER" id="PTHR43460:SF1">
    <property type="entry name" value="METHYLTRANSFERASE TYPE 11 DOMAIN-CONTAINING PROTEIN"/>
    <property type="match status" value="1"/>
</dbReference>
<dbReference type="PANTHER" id="PTHR43460">
    <property type="entry name" value="METHYLTRANSFERASE"/>
    <property type="match status" value="1"/>
</dbReference>
<dbReference type="AlphaFoldDB" id="A0A1E5GHN9"/>
<dbReference type="GO" id="GO:0032259">
    <property type="term" value="P:methylation"/>
    <property type="evidence" value="ECO:0007669"/>
    <property type="project" value="UniProtKB-KW"/>
</dbReference>
<organism evidence="1 2">
    <name type="scientific">Enterococcus termitis</name>
    <dbReference type="NCBI Taxonomy" id="332950"/>
    <lineage>
        <taxon>Bacteria</taxon>
        <taxon>Bacillati</taxon>
        <taxon>Bacillota</taxon>
        <taxon>Bacilli</taxon>
        <taxon>Lactobacillales</taxon>
        <taxon>Enterococcaceae</taxon>
        <taxon>Enterococcus</taxon>
    </lineage>
</organism>
<dbReference type="CDD" id="cd02440">
    <property type="entry name" value="AdoMet_MTases"/>
    <property type="match status" value="1"/>
</dbReference>
<name>A0A1E5GHN9_9ENTE</name>
<dbReference type="InterPro" id="IPR029063">
    <property type="entry name" value="SAM-dependent_MTases_sf"/>
</dbReference>
<evidence type="ECO:0000313" key="1">
    <source>
        <dbReference type="EMBL" id="OEG12222.1"/>
    </source>
</evidence>
<accession>A0A1E5GHN9</accession>
<gene>
    <name evidence="1" type="ORF">BCR25_06660</name>
</gene>
<evidence type="ECO:0000313" key="2">
    <source>
        <dbReference type="Proteomes" id="UP000095094"/>
    </source>
</evidence>
<dbReference type="EMBL" id="MIJY01000034">
    <property type="protein sequence ID" value="OEG12222.1"/>
    <property type="molecule type" value="Genomic_DNA"/>
</dbReference>
<dbReference type="OrthoDB" id="9795864at2"/>
<dbReference type="RefSeq" id="WP_069663927.1">
    <property type="nucleotide sequence ID" value="NZ_JBHUJJ010000001.1"/>
</dbReference>
<dbReference type="InterPro" id="IPR052939">
    <property type="entry name" value="23S_rRNA_MeTrnsfrase_RlmA"/>
</dbReference>
<keyword evidence="1" id="KW-0808">Transferase</keyword>